<accession>A0AAW0MAR4</accession>
<proteinExistence type="predicted"/>
<evidence type="ECO:0000313" key="4">
    <source>
        <dbReference type="EMBL" id="KAK7861062.1"/>
    </source>
</evidence>
<reference evidence="4" key="3">
    <citation type="submission" date="2023-07" db="EMBL/GenBank/DDBJ databases">
        <title>An improved reference 1 genome and first organelle genomes of Quercus suber.</title>
        <authorList>
            <consortium name="Genosuber Consortium"/>
            <person name="Usie A."/>
            <person name="Serra O."/>
            <person name="Barros P."/>
        </authorList>
    </citation>
    <scope>NUCLEOTIDE SEQUENCE</scope>
    <source>
        <strain evidence="4">HL8</strain>
        <tissue evidence="4">Leaves</tissue>
    </source>
</reference>
<reference evidence="4" key="2">
    <citation type="journal article" date="2018" name="Sci. Data">
        <title>The draft genome sequence of cork oak.</title>
        <authorList>
            <person name="Ramos A.M."/>
            <person name="Usie A."/>
            <person name="Barbosa P."/>
            <person name="Barros P.M."/>
            <person name="Capote T."/>
            <person name="Chaves I."/>
            <person name="Simoes F."/>
            <person name="Abreu I."/>
            <person name="Carrasquinho I."/>
            <person name="Faro C."/>
            <person name="Guimaraes J.B."/>
            <person name="Mendonca D."/>
            <person name="Nobrega F."/>
            <person name="Rodrigues L."/>
            <person name="Saibo N.J.M."/>
            <person name="Varela M.C."/>
            <person name="Egas C."/>
            <person name="Matos J."/>
            <person name="Miguel C.M."/>
            <person name="Oliveira M.M."/>
            <person name="Ricardo C.P."/>
            <person name="Goncalves S."/>
        </authorList>
    </citation>
    <scope>NUCLEOTIDE SEQUENCE [LARGE SCALE GENOMIC DNA]</scope>
    <source>
        <strain evidence="4">HL8</strain>
    </source>
</reference>
<dbReference type="SUPFAM" id="SSF52058">
    <property type="entry name" value="L domain-like"/>
    <property type="match status" value="1"/>
</dbReference>
<dbReference type="PANTHER" id="PTHR36766:SF70">
    <property type="entry name" value="DISEASE RESISTANCE PROTEIN RGA4"/>
    <property type="match status" value="1"/>
</dbReference>
<sequence>KLYSSSKILSSLCKARRIRTFLLPCQSKYLNMKCQGLRTLLSLEFKQSPNLVSLPMGLQYVSSLQNLKIWWCPSLIAIPEWISKLISLQSLEIWDCRNLESLPKGIGARNNVLIAWT</sequence>
<reference evidence="4" key="1">
    <citation type="submission" date="2017-12" db="EMBL/GenBank/DDBJ databases">
        <authorList>
            <person name="Barbosa P."/>
            <person name="Usie A."/>
            <person name="Ramos A.M."/>
        </authorList>
    </citation>
    <scope>NUCLEOTIDE SEQUENCE</scope>
    <source>
        <strain evidence="4">HL8</strain>
        <tissue evidence="4">Leaves</tissue>
    </source>
</reference>
<dbReference type="EMBL" id="PKMF04000003">
    <property type="protein sequence ID" value="KAK7861062.1"/>
    <property type="molecule type" value="Genomic_DNA"/>
</dbReference>
<protein>
    <submittedName>
        <fullName evidence="4">Disease resistance protein adr1</fullName>
    </submittedName>
</protein>
<dbReference type="GO" id="GO:0006952">
    <property type="term" value="P:defense response"/>
    <property type="evidence" value="ECO:0007669"/>
    <property type="project" value="UniProtKB-KW"/>
</dbReference>
<dbReference type="PANTHER" id="PTHR36766">
    <property type="entry name" value="PLANT BROAD-SPECTRUM MILDEW RESISTANCE PROTEIN RPW8"/>
    <property type="match status" value="1"/>
</dbReference>
<dbReference type="Gene3D" id="3.80.10.10">
    <property type="entry name" value="Ribonuclease Inhibitor"/>
    <property type="match status" value="1"/>
</dbReference>
<name>A0AAW0MAR4_QUESU</name>
<dbReference type="InterPro" id="IPR032675">
    <property type="entry name" value="LRR_dom_sf"/>
</dbReference>
<keyword evidence="1" id="KW-0433">Leucine-rich repeat</keyword>
<organism evidence="4">
    <name type="scientific">Quercus suber</name>
    <name type="common">Cork oak</name>
    <dbReference type="NCBI Taxonomy" id="58331"/>
    <lineage>
        <taxon>Eukaryota</taxon>
        <taxon>Viridiplantae</taxon>
        <taxon>Streptophyta</taxon>
        <taxon>Embryophyta</taxon>
        <taxon>Tracheophyta</taxon>
        <taxon>Spermatophyta</taxon>
        <taxon>Magnoliopsida</taxon>
        <taxon>eudicotyledons</taxon>
        <taxon>Gunneridae</taxon>
        <taxon>Pentapetalae</taxon>
        <taxon>rosids</taxon>
        <taxon>fabids</taxon>
        <taxon>Fagales</taxon>
        <taxon>Fagaceae</taxon>
        <taxon>Quercus</taxon>
    </lineage>
</organism>
<evidence type="ECO:0000259" key="3">
    <source>
        <dbReference type="Pfam" id="PF25019"/>
    </source>
</evidence>
<evidence type="ECO:0000256" key="1">
    <source>
        <dbReference type="ARBA" id="ARBA00022614"/>
    </source>
</evidence>
<evidence type="ECO:0000256" key="2">
    <source>
        <dbReference type="ARBA" id="ARBA00022821"/>
    </source>
</evidence>
<dbReference type="AlphaFoldDB" id="A0AAW0MAR4"/>
<feature type="domain" description="R13L1/DRL21-like LRR repeat region" evidence="3">
    <location>
        <begin position="57"/>
        <end position="104"/>
    </location>
</feature>
<dbReference type="Pfam" id="PF25019">
    <property type="entry name" value="LRR_R13L1-DRL21"/>
    <property type="match status" value="1"/>
</dbReference>
<gene>
    <name evidence="4" type="primary">ADR1_0</name>
    <name evidence="4" type="ORF">CFP56_024352</name>
</gene>
<feature type="non-terminal residue" evidence="4">
    <location>
        <position position="1"/>
    </location>
</feature>
<keyword evidence="2" id="KW-0611">Plant defense</keyword>
<dbReference type="InterPro" id="IPR056789">
    <property type="entry name" value="LRR_R13L1-DRL21"/>
</dbReference>
<comment type="caution">
    <text evidence="4">The sequence shown here is derived from an EMBL/GenBank/DDBJ whole genome shotgun (WGS) entry which is preliminary data.</text>
</comment>